<comment type="caution">
    <text evidence="2">The sequence shown here is derived from an EMBL/GenBank/DDBJ whole genome shotgun (WGS) entry which is preliminary data.</text>
</comment>
<dbReference type="InterPro" id="IPR003018">
    <property type="entry name" value="GAF"/>
</dbReference>
<dbReference type="SMART" id="SM00091">
    <property type="entry name" value="PAS"/>
    <property type="match status" value="1"/>
</dbReference>
<dbReference type="InterPro" id="IPR029016">
    <property type="entry name" value="GAF-like_dom_sf"/>
</dbReference>
<evidence type="ECO:0000313" key="3">
    <source>
        <dbReference type="Proteomes" id="UP000654482"/>
    </source>
</evidence>
<dbReference type="AlphaFoldDB" id="A0A8J7DNZ4"/>
<sequence>MGNRSSEQQIAKFESLRREVEELTTFKIAYEAQDELVRAFISMGRTSATSQLMLKSMLLQAAKMASKLSQAEDCSLFLVNSDNVVTDSVLARGATIREQKESLIDRVLDKGIAGWVVRNRQVGLIADTMQDSRWLNLPNQPYTVRSALCVPILRGRTLLGVLTLTHSQPNQFDKRTAHLMQMCATQMTLALDNVRLYRQDQEHLPATPSPAESLPVETVRESLSEIGIYIINDRGKFVYANPRFLKIFDYKISQLAELQSVLALVQSQDRDRVAQEIEHCLNGHLSHLSCEFKGKMSTGEVLEIEISGTRTKFYGKYSIIGTVRLLNHS</sequence>
<gene>
    <name evidence="2" type="ORF">IQ249_05770</name>
</gene>
<dbReference type="InterPro" id="IPR035965">
    <property type="entry name" value="PAS-like_dom_sf"/>
</dbReference>
<dbReference type="RefSeq" id="WP_194028490.1">
    <property type="nucleotide sequence ID" value="NZ_JADEWZ010000006.1"/>
</dbReference>
<dbReference type="PROSITE" id="PS50112">
    <property type="entry name" value="PAS"/>
    <property type="match status" value="1"/>
</dbReference>
<dbReference type="Gene3D" id="3.30.450.20">
    <property type="entry name" value="PAS domain"/>
    <property type="match status" value="1"/>
</dbReference>
<reference evidence="2" key="1">
    <citation type="submission" date="2020-10" db="EMBL/GenBank/DDBJ databases">
        <authorList>
            <person name="Castelo-Branco R."/>
            <person name="Eusebio N."/>
            <person name="Adriana R."/>
            <person name="Vieira A."/>
            <person name="Brugerolle De Fraissinette N."/>
            <person name="Rezende De Castro R."/>
            <person name="Schneider M.P."/>
            <person name="Vasconcelos V."/>
            <person name="Leao P.N."/>
        </authorList>
    </citation>
    <scope>NUCLEOTIDE SEQUENCE</scope>
    <source>
        <strain evidence="2">LEGE 07157</strain>
    </source>
</reference>
<dbReference type="SUPFAM" id="SSF55785">
    <property type="entry name" value="PYP-like sensor domain (PAS domain)"/>
    <property type="match status" value="1"/>
</dbReference>
<dbReference type="SUPFAM" id="SSF55781">
    <property type="entry name" value="GAF domain-like"/>
    <property type="match status" value="1"/>
</dbReference>
<dbReference type="Proteomes" id="UP000654482">
    <property type="component" value="Unassembled WGS sequence"/>
</dbReference>
<keyword evidence="3" id="KW-1185">Reference proteome</keyword>
<dbReference type="EMBL" id="JADEWZ010000006">
    <property type="protein sequence ID" value="MBE9115404.1"/>
    <property type="molecule type" value="Genomic_DNA"/>
</dbReference>
<evidence type="ECO:0000313" key="2">
    <source>
        <dbReference type="EMBL" id="MBE9115404.1"/>
    </source>
</evidence>
<organism evidence="2 3">
    <name type="scientific">Lusitaniella coriacea LEGE 07157</name>
    <dbReference type="NCBI Taxonomy" id="945747"/>
    <lineage>
        <taxon>Bacteria</taxon>
        <taxon>Bacillati</taxon>
        <taxon>Cyanobacteriota</taxon>
        <taxon>Cyanophyceae</taxon>
        <taxon>Spirulinales</taxon>
        <taxon>Lusitaniellaceae</taxon>
        <taxon>Lusitaniella</taxon>
    </lineage>
</organism>
<protein>
    <submittedName>
        <fullName evidence="2">GAF domain-containing protein</fullName>
    </submittedName>
</protein>
<dbReference type="Gene3D" id="3.30.450.40">
    <property type="match status" value="1"/>
</dbReference>
<dbReference type="InterPro" id="IPR000014">
    <property type="entry name" value="PAS"/>
</dbReference>
<proteinExistence type="predicted"/>
<feature type="domain" description="PAS" evidence="1">
    <location>
        <begin position="228"/>
        <end position="284"/>
    </location>
</feature>
<dbReference type="InterPro" id="IPR013655">
    <property type="entry name" value="PAS_fold_3"/>
</dbReference>
<accession>A0A8J7DNZ4</accession>
<dbReference type="Pfam" id="PF08447">
    <property type="entry name" value="PAS_3"/>
    <property type="match status" value="1"/>
</dbReference>
<dbReference type="SMART" id="SM00065">
    <property type="entry name" value="GAF"/>
    <property type="match status" value="1"/>
</dbReference>
<dbReference type="Pfam" id="PF01590">
    <property type="entry name" value="GAF"/>
    <property type="match status" value="1"/>
</dbReference>
<evidence type="ECO:0000259" key="1">
    <source>
        <dbReference type="PROSITE" id="PS50112"/>
    </source>
</evidence>
<name>A0A8J7DNZ4_9CYAN</name>
<dbReference type="NCBIfam" id="TIGR00229">
    <property type="entry name" value="sensory_box"/>
    <property type="match status" value="1"/>
</dbReference>
<dbReference type="CDD" id="cd00130">
    <property type="entry name" value="PAS"/>
    <property type="match status" value="1"/>
</dbReference>